<feature type="transmembrane region" description="Helical" evidence="1">
    <location>
        <begin position="9"/>
        <end position="30"/>
    </location>
</feature>
<accession>A0A2S0N9N4</accession>
<evidence type="ECO:0000313" key="3">
    <source>
        <dbReference type="Proteomes" id="UP000237889"/>
    </source>
</evidence>
<gene>
    <name evidence="2" type="ORF">C6569_07335</name>
</gene>
<dbReference type="Proteomes" id="UP000237889">
    <property type="component" value="Chromosome"/>
</dbReference>
<proteinExistence type="predicted"/>
<dbReference type="OrthoDB" id="8448837at2"/>
<keyword evidence="1" id="KW-1133">Transmembrane helix</keyword>
<keyword evidence="3" id="KW-1185">Reference proteome</keyword>
<name>A0A2S0N9N4_9HYPH</name>
<dbReference type="KEGG" id="phr:C6569_07335"/>
<evidence type="ECO:0000256" key="1">
    <source>
        <dbReference type="SAM" id="Phobius"/>
    </source>
</evidence>
<feature type="transmembrane region" description="Helical" evidence="1">
    <location>
        <begin position="57"/>
        <end position="84"/>
    </location>
</feature>
<feature type="transmembrane region" description="Helical" evidence="1">
    <location>
        <begin position="120"/>
        <end position="141"/>
    </location>
</feature>
<keyword evidence="1" id="KW-0472">Membrane</keyword>
<keyword evidence="1" id="KW-0812">Transmembrane</keyword>
<dbReference type="RefSeq" id="WP_106748230.1">
    <property type="nucleotide sequence ID" value="NZ_CP027668.1"/>
</dbReference>
<organism evidence="2 3">
    <name type="scientific">Phreatobacter cathodiphilus</name>
    <dbReference type="NCBI Taxonomy" id="1868589"/>
    <lineage>
        <taxon>Bacteria</taxon>
        <taxon>Pseudomonadati</taxon>
        <taxon>Pseudomonadota</taxon>
        <taxon>Alphaproteobacteria</taxon>
        <taxon>Hyphomicrobiales</taxon>
        <taxon>Phreatobacteraceae</taxon>
        <taxon>Phreatobacter</taxon>
    </lineage>
</organism>
<reference evidence="2 3" key="1">
    <citation type="submission" date="2018-03" db="EMBL/GenBank/DDBJ databases">
        <title>Genome sequencing of Phreatobacter sp.</title>
        <authorList>
            <person name="Kim S.-J."/>
            <person name="Heo J."/>
            <person name="Kwon S.-W."/>
        </authorList>
    </citation>
    <scope>NUCLEOTIDE SEQUENCE [LARGE SCALE GENOMIC DNA]</scope>
    <source>
        <strain evidence="2 3">S-12</strain>
    </source>
</reference>
<dbReference type="EMBL" id="CP027668">
    <property type="protein sequence ID" value="AVO44889.1"/>
    <property type="molecule type" value="Genomic_DNA"/>
</dbReference>
<evidence type="ECO:0000313" key="2">
    <source>
        <dbReference type="EMBL" id="AVO44889.1"/>
    </source>
</evidence>
<feature type="transmembrane region" description="Helical" evidence="1">
    <location>
        <begin position="147"/>
        <end position="165"/>
    </location>
</feature>
<protein>
    <submittedName>
        <fullName evidence="2">Uncharacterized protein</fullName>
    </submittedName>
</protein>
<sequence length="416" mass="44409">MDTMSGVEIILRLIGAFYILAGLIAARQMVMEAFLDKALAGLTLKPVPRADRLRGRWMLGIAASVFAGGVLLLALSILALPAFLACAAAQAAYLGHAAPRLIDPDDPPDPAGRRRTRNAFLVYLGATGLVAAAAATAHLRWPWDDPWPAAIAGIALAAFVAWHVAKASETLGGRRGFSIEPVEPETPEVLPGRVRLMVRPFVLPFADDATGRVVPQSLAVSTFGEALVADILDWEEAYLATIPARKRTGGFADPDAAARHAAEGRALAERMAAVLGAERVAYEPVGTPFPEAPERSYTRPERIKVMADYACHPLWSMDQAYSGNLDPEVLGLSPSLVTDLAAWAERFDDALDWDNPGAVRDDDGFLAAHEAEGRLLAERLAEEFAVQGRDVQVCFMTQDHGVIEVTGGPSPPAPAA</sequence>
<dbReference type="AlphaFoldDB" id="A0A2S0N9N4"/>